<feature type="transmembrane region" description="Helical" evidence="1">
    <location>
        <begin position="6"/>
        <end position="32"/>
    </location>
</feature>
<evidence type="ECO:0000313" key="2">
    <source>
        <dbReference type="EMBL" id="KAF2667357.1"/>
    </source>
</evidence>
<sequence length="198" mass="22501">MFIFLVLVFLILPILFIIFIFVPLAGLALNLFMFKSPRLILSVLLIPSPPPKVKVRIKARLNFFNIIVGRLIFFFIVVGNGIVVRTIIVKLKKVIKSVPVKTIPISIIEILIASCGARVTRSHDLAYRLLRNLVMRHGNLGKRVVDPSLGGIMYIELRIVLRLQVVGMWICNGISSFRFGFYTCQRRYAWNQMMGSLG</sequence>
<gene>
    <name evidence="2" type="ORF">BT63DRAFT_472138</name>
</gene>
<keyword evidence="3" id="KW-1185">Reference proteome</keyword>
<dbReference type="EMBL" id="MU004237">
    <property type="protein sequence ID" value="KAF2667357.1"/>
    <property type="molecule type" value="Genomic_DNA"/>
</dbReference>
<feature type="non-terminal residue" evidence="2">
    <location>
        <position position="198"/>
    </location>
</feature>
<dbReference type="Proteomes" id="UP000799302">
    <property type="component" value="Unassembled WGS sequence"/>
</dbReference>
<evidence type="ECO:0000313" key="3">
    <source>
        <dbReference type="Proteomes" id="UP000799302"/>
    </source>
</evidence>
<organism evidence="2 3">
    <name type="scientific">Microthyrium microscopicum</name>
    <dbReference type="NCBI Taxonomy" id="703497"/>
    <lineage>
        <taxon>Eukaryota</taxon>
        <taxon>Fungi</taxon>
        <taxon>Dikarya</taxon>
        <taxon>Ascomycota</taxon>
        <taxon>Pezizomycotina</taxon>
        <taxon>Dothideomycetes</taxon>
        <taxon>Dothideomycetes incertae sedis</taxon>
        <taxon>Microthyriales</taxon>
        <taxon>Microthyriaceae</taxon>
        <taxon>Microthyrium</taxon>
    </lineage>
</organism>
<dbReference type="AlphaFoldDB" id="A0A6A6U7F2"/>
<accession>A0A6A6U7F2</accession>
<keyword evidence="1" id="KW-0472">Membrane</keyword>
<feature type="transmembrane region" description="Helical" evidence="1">
    <location>
        <begin position="61"/>
        <end position="83"/>
    </location>
</feature>
<keyword evidence="1" id="KW-1133">Transmembrane helix</keyword>
<evidence type="ECO:0000256" key="1">
    <source>
        <dbReference type="SAM" id="Phobius"/>
    </source>
</evidence>
<keyword evidence="1" id="KW-0812">Transmembrane</keyword>
<protein>
    <submittedName>
        <fullName evidence="2">Uncharacterized protein</fullName>
    </submittedName>
</protein>
<proteinExistence type="predicted"/>
<name>A0A6A6U7F2_9PEZI</name>
<reference evidence="2" key="1">
    <citation type="journal article" date="2020" name="Stud. Mycol.">
        <title>101 Dothideomycetes genomes: a test case for predicting lifestyles and emergence of pathogens.</title>
        <authorList>
            <person name="Haridas S."/>
            <person name="Albert R."/>
            <person name="Binder M."/>
            <person name="Bloem J."/>
            <person name="Labutti K."/>
            <person name="Salamov A."/>
            <person name="Andreopoulos B."/>
            <person name="Baker S."/>
            <person name="Barry K."/>
            <person name="Bills G."/>
            <person name="Bluhm B."/>
            <person name="Cannon C."/>
            <person name="Castanera R."/>
            <person name="Culley D."/>
            <person name="Daum C."/>
            <person name="Ezra D."/>
            <person name="Gonzalez J."/>
            <person name="Henrissat B."/>
            <person name="Kuo A."/>
            <person name="Liang C."/>
            <person name="Lipzen A."/>
            <person name="Lutzoni F."/>
            <person name="Magnuson J."/>
            <person name="Mondo S."/>
            <person name="Nolan M."/>
            <person name="Ohm R."/>
            <person name="Pangilinan J."/>
            <person name="Park H.-J."/>
            <person name="Ramirez L."/>
            <person name="Alfaro M."/>
            <person name="Sun H."/>
            <person name="Tritt A."/>
            <person name="Yoshinaga Y."/>
            <person name="Zwiers L.-H."/>
            <person name="Turgeon B."/>
            <person name="Goodwin S."/>
            <person name="Spatafora J."/>
            <person name="Crous P."/>
            <person name="Grigoriev I."/>
        </authorList>
    </citation>
    <scope>NUCLEOTIDE SEQUENCE</scope>
    <source>
        <strain evidence="2">CBS 115976</strain>
    </source>
</reference>